<dbReference type="InterPro" id="IPR044831">
    <property type="entry name" value="Ccp1-like"/>
</dbReference>
<dbReference type="OMA" id="ECFKRKG"/>
<dbReference type="Gene3D" id="1.10.520.10">
    <property type="match status" value="1"/>
</dbReference>
<keyword evidence="7" id="KW-1185">Reference proteome</keyword>
<dbReference type="Proteomes" id="UP000054558">
    <property type="component" value="Unassembled WGS sequence"/>
</dbReference>
<dbReference type="InterPro" id="IPR002207">
    <property type="entry name" value="Peroxidase_I"/>
</dbReference>
<evidence type="ECO:0000256" key="2">
    <source>
        <dbReference type="ARBA" id="ARBA00006873"/>
    </source>
</evidence>
<dbReference type="PRINTS" id="PR00458">
    <property type="entry name" value="PEROXIDASE"/>
</dbReference>
<dbReference type="EMBL" id="DF237409">
    <property type="protein sequence ID" value="GAQ88790.1"/>
    <property type="molecule type" value="Genomic_DNA"/>
</dbReference>
<evidence type="ECO:0000313" key="7">
    <source>
        <dbReference type="Proteomes" id="UP000054558"/>
    </source>
</evidence>
<feature type="domain" description="Plant heme peroxidase family profile" evidence="5">
    <location>
        <begin position="145"/>
        <end position="357"/>
    </location>
</feature>
<protein>
    <recommendedName>
        <fullName evidence="3">L-ascorbate peroxidase</fullName>
        <ecNumber evidence="3">1.11.1.11</ecNumber>
    </recommendedName>
</protein>
<dbReference type="InterPro" id="IPR010255">
    <property type="entry name" value="Haem_peroxidase_sf"/>
</dbReference>
<dbReference type="PRINTS" id="PR00459">
    <property type="entry name" value="ASPEROXIDASE"/>
</dbReference>
<dbReference type="PROSITE" id="PS00435">
    <property type="entry name" value="PEROXIDASE_1"/>
    <property type="match status" value="1"/>
</dbReference>
<evidence type="ECO:0000256" key="3">
    <source>
        <dbReference type="ARBA" id="ARBA00012940"/>
    </source>
</evidence>
<evidence type="ECO:0000256" key="4">
    <source>
        <dbReference type="ARBA" id="ARBA00023002"/>
    </source>
</evidence>
<dbReference type="InterPro" id="IPR002016">
    <property type="entry name" value="Haem_peroxidase"/>
</dbReference>
<dbReference type="GO" id="GO:0020037">
    <property type="term" value="F:heme binding"/>
    <property type="evidence" value="ECO:0007669"/>
    <property type="project" value="InterPro"/>
</dbReference>
<dbReference type="STRING" id="105231.A0A1Y1ICZ7"/>
<dbReference type="PANTHER" id="PTHR31356:SF8">
    <property type="entry name" value="L-ASCORBATE PEROXIDASE 6-RELATED"/>
    <property type="match status" value="1"/>
</dbReference>
<dbReference type="GO" id="GO:0034599">
    <property type="term" value="P:cellular response to oxidative stress"/>
    <property type="evidence" value="ECO:0000318"/>
    <property type="project" value="GO_Central"/>
</dbReference>
<dbReference type="GO" id="GO:0016688">
    <property type="term" value="F:L-ascorbate peroxidase activity"/>
    <property type="evidence" value="ECO:0007669"/>
    <property type="project" value="UniProtKB-EC"/>
</dbReference>
<dbReference type="Pfam" id="PF00141">
    <property type="entry name" value="peroxidase"/>
    <property type="match status" value="1"/>
</dbReference>
<keyword evidence="4" id="KW-0560">Oxidoreductase</keyword>
<reference evidence="6 7" key="1">
    <citation type="journal article" date="2014" name="Nat. Commun.">
        <title>Klebsormidium flaccidum genome reveals primary factors for plant terrestrial adaptation.</title>
        <authorList>
            <person name="Hori K."/>
            <person name="Maruyama F."/>
            <person name="Fujisawa T."/>
            <person name="Togashi T."/>
            <person name="Yamamoto N."/>
            <person name="Seo M."/>
            <person name="Sato S."/>
            <person name="Yamada T."/>
            <person name="Mori H."/>
            <person name="Tajima N."/>
            <person name="Moriyama T."/>
            <person name="Ikeuchi M."/>
            <person name="Watanabe M."/>
            <person name="Wada H."/>
            <person name="Kobayashi K."/>
            <person name="Saito M."/>
            <person name="Masuda T."/>
            <person name="Sasaki-Sekimoto Y."/>
            <person name="Mashiguchi K."/>
            <person name="Awai K."/>
            <person name="Shimojima M."/>
            <person name="Masuda S."/>
            <person name="Iwai M."/>
            <person name="Nobusawa T."/>
            <person name="Narise T."/>
            <person name="Kondo S."/>
            <person name="Saito H."/>
            <person name="Sato R."/>
            <person name="Murakawa M."/>
            <person name="Ihara Y."/>
            <person name="Oshima-Yamada Y."/>
            <person name="Ohtaka K."/>
            <person name="Satoh M."/>
            <person name="Sonobe K."/>
            <person name="Ishii M."/>
            <person name="Ohtani R."/>
            <person name="Kanamori-Sato M."/>
            <person name="Honoki R."/>
            <person name="Miyazaki D."/>
            <person name="Mochizuki H."/>
            <person name="Umetsu J."/>
            <person name="Higashi K."/>
            <person name="Shibata D."/>
            <person name="Kamiya Y."/>
            <person name="Sato N."/>
            <person name="Nakamura Y."/>
            <person name="Tabata S."/>
            <person name="Ida S."/>
            <person name="Kurokawa K."/>
            <person name="Ohta H."/>
        </authorList>
    </citation>
    <scope>NUCLEOTIDE SEQUENCE [LARGE SCALE GENOMIC DNA]</scope>
    <source>
        <strain evidence="6 7">NIES-2285</strain>
    </source>
</reference>
<dbReference type="InterPro" id="IPR019793">
    <property type="entry name" value="Peroxidases_heam-ligand_BS"/>
</dbReference>
<comment type="similarity">
    <text evidence="2">Belongs to the peroxidase family. Ascorbate peroxidase subfamily.</text>
</comment>
<dbReference type="PROSITE" id="PS50873">
    <property type="entry name" value="PEROXIDASE_4"/>
    <property type="match status" value="1"/>
</dbReference>
<dbReference type="GO" id="GO:0004601">
    <property type="term" value="F:peroxidase activity"/>
    <property type="evidence" value="ECO:0000318"/>
    <property type="project" value="GO_Central"/>
</dbReference>
<evidence type="ECO:0000259" key="5">
    <source>
        <dbReference type="PROSITE" id="PS50873"/>
    </source>
</evidence>
<proteinExistence type="inferred from homology"/>
<dbReference type="FunFam" id="1.10.420.10:FF:000011">
    <property type="entry name" value="Adenylate/guanylate cyclase"/>
    <property type="match status" value="1"/>
</dbReference>
<dbReference type="PANTHER" id="PTHR31356">
    <property type="entry name" value="THYLAKOID LUMENAL 29 KDA PROTEIN, CHLOROPLASTIC-RELATED"/>
    <property type="match status" value="1"/>
</dbReference>
<evidence type="ECO:0000256" key="1">
    <source>
        <dbReference type="ARBA" id="ARBA00001970"/>
    </source>
</evidence>
<sequence>MCAPSSSLREGLSGPDRLDLRAELLPFANLLRRHSLRRPVCYTRCGGCGQIKAVGRSRDVEPRGLSEPKVVAGEIRDHPGESQPDKLEQGRVPPISRRAALLGAVSAATLWTAADRASCAPIDLANPALDVLKQEIRKAVTLAKAPGVLRLVFHDGFTFNPSTQTGGPNGSIIFELDRPESEGLKRALRPLEKVKATLGDNVSWADLIVVAGAEAVAMTGGPVIPVRLGRRDQGAADPEDQMPPETLDAATLKSFFHSRNYSTQEMIALSGAHTLGGKGFGDPTTFDNSYYKILLNKPWETDTAMTKMIGLKTDRALPDDEECRKWVITYAEDQNRFFLDFASAYEKLVTQGVTWKS</sequence>
<dbReference type="GO" id="GO:0042744">
    <property type="term" value="P:hydrogen peroxide catabolic process"/>
    <property type="evidence" value="ECO:0000318"/>
    <property type="project" value="GO_Central"/>
</dbReference>
<dbReference type="AlphaFoldDB" id="A0A1Y1ICZ7"/>
<keyword evidence="6" id="KW-0575">Peroxidase</keyword>
<name>A0A1Y1ICZ7_KLENI</name>
<comment type="cofactor">
    <cofactor evidence="1">
        <name>heme b</name>
        <dbReference type="ChEBI" id="CHEBI:60344"/>
    </cofactor>
</comment>
<dbReference type="GO" id="GO:0000302">
    <property type="term" value="P:response to reactive oxygen species"/>
    <property type="evidence" value="ECO:0000318"/>
    <property type="project" value="GO_Central"/>
</dbReference>
<dbReference type="Gene3D" id="1.10.420.10">
    <property type="entry name" value="Peroxidase, domain 2"/>
    <property type="match status" value="1"/>
</dbReference>
<dbReference type="EC" id="1.11.1.11" evidence="3"/>
<gene>
    <name evidence="6" type="ORF">KFL_004600010</name>
</gene>
<dbReference type="SUPFAM" id="SSF48113">
    <property type="entry name" value="Heme-dependent peroxidases"/>
    <property type="match status" value="1"/>
</dbReference>
<evidence type="ECO:0000313" key="6">
    <source>
        <dbReference type="EMBL" id="GAQ88790.1"/>
    </source>
</evidence>
<accession>A0A1Y1ICZ7</accession>
<dbReference type="OrthoDB" id="2859658at2759"/>
<organism evidence="6 7">
    <name type="scientific">Klebsormidium nitens</name>
    <name type="common">Green alga</name>
    <name type="synonym">Ulothrix nitens</name>
    <dbReference type="NCBI Taxonomy" id="105231"/>
    <lineage>
        <taxon>Eukaryota</taxon>
        <taxon>Viridiplantae</taxon>
        <taxon>Streptophyta</taxon>
        <taxon>Klebsormidiophyceae</taxon>
        <taxon>Klebsormidiales</taxon>
        <taxon>Klebsormidiaceae</taxon>
        <taxon>Klebsormidium</taxon>
    </lineage>
</organism>